<evidence type="ECO:0000313" key="1">
    <source>
        <dbReference type="EMBL" id="TDR30966.1"/>
    </source>
</evidence>
<proteinExistence type="predicted"/>
<keyword evidence="2" id="KW-1185">Reference proteome</keyword>
<organism evidence="1 2">
    <name type="scientific">Hydromonas duriensis</name>
    <dbReference type="NCBI Taxonomy" id="1527608"/>
    <lineage>
        <taxon>Bacteria</taxon>
        <taxon>Pseudomonadati</taxon>
        <taxon>Pseudomonadota</taxon>
        <taxon>Betaproteobacteria</taxon>
        <taxon>Burkholderiales</taxon>
        <taxon>Burkholderiaceae</taxon>
        <taxon>Hydromonas</taxon>
    </lineage>
</organism>
<dbReference type="Proteomes" id="UP000294480">
    <property type="component" value="Unassembled WGS sequence"/>
</dbReference>
<comment type="caution">
    <text evidence="1">The sequence shown here is derived from an EMBL/GenBank/DDBJ whole genome shotgun (WGS) entry which is preliminary data.</text>
</comment>
<sequence length="200" mass="22195">MKPLKNTTRSLQLGLLILLLNGCASKSFKNINMENNAAIRFYHEGGSRVLATKPIVVEQDGKQCVRLDKNAEIVEASAGGFSVLGKSHDLGVPPVKKNYPGIRIPYYPYDDYYIPADELVMVSGYMAWVSGNWQKFCKPNPVLFKPEKGKYYVSDIVLDKDERCRFNVDNDTMGVDGFGVLTPVADLKTIPACPAEQNAQ</sequence>
<accession>A0A4R6Y341</accession>
<dbReference type="AlphaFoldDB" id="A0A4R6Y341"/>
<dbReference type="EMBL" id="SNZE01000014">
    <property type="protein sequence ID" value="TDR30966.1"/>
    <property type="molecule type" value="Genomic_DNA"/>
</dbReference>
<protein>
    <submittedName>
        <fullName evidence="1">Uncharacterized protein</fullName>
    </submittedName>
</protein>
<name>A0A4R6Y341_9BURK</name>
<dbReference type="RefSeq" id="WP_133620537.1">
    <property type="nucleotide sequence ID" value="NZ_SNZE01000014.1"/>
</dbReference>
<gene>
    <name evidence="1" type="ORF">DFR44_1143</name>
</gene>
<evidence type="ECO:0000313" key="2">
    <source>
        <dbReference type="Proteomes" id="UP000294480"/>
    </source>
</evidence>
<reference evidence="1 2" key="1">
    <citation type="submission" date="2019-03" db="EMBL/GenBank/DDBJ databases">
        <title>Genomic Encyclopedia of Type Strains, Phase IV (KMG-IV): sequencing the most valuable type-strain genomes for metagenomic binning, comparative biology and taxonomic classification.</title>
        <authorList>
            <person name="Goeker M."/>
        </authorList>
    </citation>
    <scope>NUCLEOTIDE SEQUENCE [LARGE SCALE GENOMIC DNA]</scope>
    <source>
        <strain evidence="1 2">DSM 102852</strain>
    </source>
</reference>